<accession>A0A6J7FPD1</accession>
<dbReference type="AlphaFoldDB" id="A0A6J7FPD1"/>
<evidence type="ECO:0000313" key="2">
    <source>
        <dbReference type="EMBL" id="CAB4897436.1"/>
    </source>
</evidence>
<dbReference type="EMBL" id="CAFBMK010000012">
    <property type="protein sequence ID" value="CAB4897436.1"/>
    <property type="molecule type" value="Genomic_DNA"/>
</dbReference>
<feature type="region of interest" description="Disordered" evidence="1">
    <location>
        <begin position="281"/>
        <end position="306"/>
    </location>
</feature>
<reference evidence="2" key="1">
    <citation type="submission" date="2020-05" db="EMBL/GenBank/DDBJ databases">
        <authorList>
            <person name="Chiriac C."/>
            <person name="Salcher M."/>
            <person name="Ghai R."/>
            <person name="Kavagutti S V."/>
        </authorList>
    </citation>
    <scope>NUCLEOTIDE SEQUENCE</scope>
</reference>
<organism evidence="2">
    <name type="scientific">freshwater metagenome</name>
    <dbReference type="NCBI Taxonomy" id="449393"/>
    <lineage>
        <taxon>unclassified sequences</taxon>
        <taxon>metagenomes</taxon>
        <taxon>ecological metagenomes</taxon>
    </lineage>
</organism>
<name>A0A6J7FPD1_9ZZZZ</name>
<proteinExistence type="predicted"/>
<sequence length="373" mass="40804">MPSPVFLRPPGQPSKITDPDEIQALAAWIIDPARERPLLVLTTRNDDAEPYFPVHGIQRLVGNAGDVVAISSSRKGRLTRQLAHALPDGLMVFGGAARIYWPTGLVGLDPHEHPLIRADTDPGRDTEKRARLTHRWKQGPHDTIAAVAPATPPAPAWDELELRNAITRAWMDLRPEPDQRTTFPLQPFDVHPDLLEQLRALEPARSPVAAAAAAIISRYVWTQPSPVPVRTERDGVPIVRSHDGAVAWHLPLPGENQSLHYWQPANGPLHLLRIASATPTDLPQIDTGVPTTPQPDPTPARAGRPTPFVLDDQKLVAALTSCDDGMQVAKIRAALQIPEGVSRERVTKALNDAIARGVISRTGQRRATRYTVA</sequence>
<evidence type="ECO:0000256" key="1">
    <source>
        <dbReference type="SAM" id="MobiDB-lite"/>
    </source>
</evidence>
<gene>
    <name evidence="2" type="ORF">UFOPK3564_00379</name>
</gene>
<protein>
    <submittedName>
        <fullName evidence="2">Unannotated protein</fullName>
    </submittedName>
</protein>